<gene>
    <name evidence="4" type="ORF">B5M45_17545</name>
</gene>
<dbReference type="Pfam" id="PF00171">
    <property type="entry name" value="Aldedh"/>
    <property type="match status" value="1"/>
</dbReference>
<dbReference type="EMBL" id="MZZM01000022">
    <property type="protein sequence ID" value="ORJ58932.1"/>
    <property type="molecule type" value="Genomic_DNA"/>
</dbReference>
<keyword evidence="2" id="KW-0560">Oxidoreductase</keyword>
<reference evidence="4 5" key="1">
    <citation type="submission" date="2017-03" db="EMBL/GenBank/DDBJ databases">
        <title>Genomic insights into Mycobacterium simiae human colonization.</title>
        <authorList>
            <person name="Steffani J.L."/>
            <person name="Brunck M.E."/>
            <person name="Cruz E."/>
            <person name="Montiel R."/>
            <person name="Barona F."/>
        </authorList>
    </citation>
    <scope>NUCLEOTIDE SEQUENCE [LARGE SCALE GENOMIC DNA]</scope>
    <source>
        <strain evidence="4 5">MsiGto</strain>
    </source>
</reference>
<dbReference type="Gene3D" id="3.40.605.10">
    <property type="entry name" value="Aldehyde Dehydrogenase, Chain A, domain 1"/>
    <property type="match status" value="1"/>
</dbReference>
<dbReference type="InterPro" id="IPR016163">
    <property type="entry name" value="Ald_DH_C"/>
</dbReference>
<accession>A0A1X0Y1I3</accession>
<dbReference type="InterPro" id="IPR016161">
    <property type="entry name" value="Ald_DH/histidinol_DH"/>
</dbReference>
<feature type="domain" description="Aldehyde dehydrogenase" evidence="3">
    <location>
        <begin position="22"/>
        <end position="484"/>
    </location>
</feature>
<protein>
    <submittedName>
        <fullName evidence="4">Aldehyde dehydrogenase</fullName>
    </submittedName>
</protein>
<organism evidence="4 5">
    <name type="scientific">Mycobacterium simiae</name>
    <name type="common">Mycobacterium habana</name>
    <dbReference type="NCBI Taxonomy" id="1784"/>
    <lineage>
        <taxon>Bacteria</taxon>
        <taxon>Bacillati</taxon>
        <taxon>Actinomycetota</taxon>
        <taxon>Actinomycetes</taxon>
        <taxon>Mycobacteriales</taxon>
        <taxon>Mycobacteriaceae</taxon>
        <taxon>Mycobacterium</taxon>
        <taxon>Mycobacterium simiae complex</taxon>
    </lineage>
</organism>
<dbReference type="Proteomes" id="UP000193040">
    <property type="component" value="Unassembled WGS sequence"/>
</dbReference>
<keyword evidence="5" id="KW-1185">Reference proteome</keyword>
<evidence type="ECO:0000313" key="4">
    <source>
        <dbReference type="EMBL" id="ORJ58932.1"/>
    </source>
</evidence>
<evidence type="ECO:0000256" key="1">
    <source>
        <dbReference type="ARBA" id="ARBA00009986"/>
    </source>
</evidence>
<dbReference type="GO" id="GO:0016620">
    <property type="term" value="F:oxidoreductase activity, acting on the aldehyde or oxo group of donors, NAD or NADP as acceptor"/>
    <property type="evidence" value="ECO:0007669"/>
    <property type="project" value="InterPro"/>
</dbReference>
<dbReference type="FunFam" id="3.40.605.10:FF:000007">
    <property type="entry name" value="NAD/NADP-dependent betaine aldehyde dehydrogenase"/>
    <property type="match status" value="1"/>
</dbReference>
<dbReference type="FunFam" id="3.40.605.10:FF:000026">
    <property type="entry name" value="Aldehyde dehydrogenase, putative"/>
    <property type="match status" value="1"/>
</dbReference>
<comment type="similarity">
    <text evidence="1">Belongs to the aldehyde dehydrogenase family.</text>
</comment>
<comment type="caution">
    <text evidence="4">The sequence shown here is derived from an EMBL/GenBank/DDBJ whole genome shotgun (WGS) entry which is preliminary data.</text>
</comment>
<dbReference type="STRING" id="1784.VC42_01935"/>
<evidence type="ECO:0000256" key="2">
    <source>
        <dbReference type="ARBA" id="ARBA00023002"/>
    </source>
</evidence>
<evidence type="ECO:0000313" key="5">
    <source>
        <dbReference type="Proteomes" id="UP000193040"/>
    </source>
</evidence>
<name>A0A1X0Y1I3_MYCSI</name>
<evidence type="ECO:0000259" key="3">
    <source>
        <dbReference type="Pfam" id="PF00171"/>
    </source>
</evidence>
<dbReference type="Gene3D" id="3.40.309.10">
    <property type="entry name" value="Aldehyde Dehydrogenase, Chain A, domain 2"/>
    <property type="match status" value="1"/>
</dbReference>
<dbReference type="PANTHER" id="PTHR42804">
    <property type="entry name" value="ALDEHYDE DEHYDROGENASE"/>
    <property type="match status" value="1"/>
</dbReference>
<dbReference type="AlphaFoldDB" id="A0A1X0Y1I3"/>
<sequence length="517" mass="54830">MSTRTVPHHLMLIGGEPVDSHRRMHLFDPGDERLIATVAQGDASHVDTAVATAKAAFECGTWSRATTQHRAAVMRRIATAAHHASDDLIELEMACNGATIRLATGLHIGYALSHFNYFADLAETYAWQRPAQVQTFPVLSQSVVHREPIGVVGAITPWNFPLLLTIWKIGPALAAGNCVVVKPDEHTPLSILEFARIAERNGLPPGVLNVVPGDGPEVGARLASHPDVDKIAFTGSTAVGREIMRLASGTVKQVTLELGGKGPSIVLDDADLELAVDGVLYGCFAYSGQICESGTRALVPATMHDEFVERLVARAATIVVGPTRDWETDLGPVIDATQHARILSYIDGARAAGAAVAHGGHAITGGDFDKGFWLAPTILTGVANDMTIAREEVFGPVLVVIPYDGDEQAIAIANDSDYGLAASIWTSDNARGLAMAERIQAGSVWINDAHQINCRAPFGGYKRSGIGRELGPDALDAYTEVKTIHLDLSGGRAAKPYDVLLGNADNGDTSNDFGHAG</sequence>
<dbReference type="PANTHER" id="PTHR42804:SF1">
    <property type="entry name" value="ALDEHYDE DEHYDROGENASE-RELATED"/>
    <property type="match status" value="1"/>
</dbReference>
<dbReference type="InterPro" id="IPR016162">
    <property type="entry name" value="Ald_DH_N"/>
</dbReference>
<dbReference type="FunFam" id="3.40.309.10:FF:000012">
    <property type="entry name" value="Betaine aldehyde dehydrogenase"/>
    <property type="match status" value="1"/>
</dbReference>
<proteinExistence type="inferred from homology"/>
<dbReference type="InterPro" id="IPR015590">
    <property type="entry name" value="Aldehyde_DH_dom"/>
</dbReference>
<dbReference type="RefSeq" id="WP_084952009.1">
    <property type="nucleotide sequence ID" value="NZ_MZZM01000022.1"/>
</dbReference>
<dbReference type="SUPFAM" id="SSF53720">
    <property type="entry name" value="ALDH-like"/>
    <property type="match status" value="1"/>
</dbReference>